<organism evidence="2 3">
    <name type="scientific">Paxillus rubicundulus Ve08.2h10</name>
    <dbReference type="NCBI Taxonomy" id="930991"/>
    <lineage>
        <taxon>Eukaryota</taxon>
        <taxon>Fungi</taxon>
        <taxon>Dikarya</taxon>
        <taxon>Basidiomycota</taxon>
        <taxon>Agaricomycotina</taxon>
        <taxon>Agaricomycetes</taxon>
        <taxon>Agaricomycetidae</taxon>
        <taxon>Boletales</taxon>
        <taxon>Paxilineae</taxon>
        <taxon>Paxillaceae</taxon>
        <taxon>Paxillus</taxon>
    </lineage>
</organism>
<feature type="compositionally biased region" description="Low complexity" evidence="1">
    <location>
        <begin position="16"/>
        <end position="26"/>
    </location>
</feature>
<sequence>MPHRSSSLTPPPPSSPVQAPSALPSSSKDDIKNEHCYLCLDGGRPILLHTMPASHF</sequence>
<accession>A0A0D0DBS9</accession>
<evidence type="ECO:0000313" key="3">
    <source>
        <dbReference type="Proteomes" id="UP000054538"/>
    </source>
</evidence>
<dbReference type="EMBL" id="KN828626">
    <property type="protein sequence ID" value="KIK74710.1"/>
    <property type="molecule type" value="Genomic_DNA"/>
</dbReference>
<protein>
    <submittedName>
        <fullName evidence="2">Uncharacterized protein</fullName>
    </submittedName>
</protein>
<feature type="region of interest" description="Disordered" evidence="1">
    <location>
        <begin position="1"/>
        <end position="28"/>
    </location>
</feature>
<dbReference type="HOGENOM" id="CLU_3014840_0_0_1"/>
<evidence type="ECO:0000256" key="1">
    <source>
        <dbReference type="SAM" id="MobiDB-lite"/>
    </source>
</evidence>
<name>A0A0D0DBS9_9AGAM</name>
<reference evidence="3" key="2">
    <citation type="submission" date="2015-01" db="EMBL/GenBank/DDBJ databases">
        <title>Evolutionary Origins and Diversification of the Mycorrhizal Mutualists.</title>
        <authorList>
            <consortium name="DOE Joint Genome Institute"/>
            <consortium name="Mycorrhizal Genomics Consortium"/>
            <person name="Kohler A."/>
            <person name="Kuo A."/>
            <person name="Nagy L.G."/>
            <person name="Floudas D."/>
            <person name="Copeland A."/>
            <person name="Barry K.W."/>
            <person name="Cichocki N."/>
            <person name="Veneault-Fourrey C."/>
            <person name="LaButti K."/>
            <person name="Lindquist E.A."/>
            <person name="Lipzen A."/>
            <person name="Lundell T."/>
            <person name="Morin E."/>
            <person name="Murat C."/>
            <person name="Riley R."/>
            <person name="Ohm R."/>
            <person name="Sun H."/>
            <person name="Tunlid A."/>
            <person name="Henrissat B."/>
            <person name="Grigoriev I.V."/>
            <person name="Hibbett D.S."/>
            <person name="Martin F."/>
        </authorList>
    </citation>
    <scope>NUCLEOTIDE SEQUENCE [LARGE SCALE GENOMIC DNA]</scope>
    <source>
        <strain evidence="3">Ve08.2h10</strain>
    </source>
</reference>
<dbReference type="InParanoid" id="A0A0D0DBS9"/>
<dbReference type="AlphaFoldDB" id="A0A0D0DBS9"/>
<keyword evidence="3" id="KW-1185">Reference proteome</keyword>
<reference evidence="2 3" key="1">
    <citation type="submission" date="2014-04" db="EMBL/GenBank/DDBJ databases">
        <authorList>
            <consortium name="DOE Joint Genome Institute"/>
            <person name="Kuo A."/>
            <person name="Kohler A."/>
            <person name="Jargeat P."/>
            <person name="Nagy L.G."/>
            <person name="Floudas D."/>
            <person name="Copeland A."/>
            <person name="Barry K.W."/>
            <person name="Cichocki N."/>
            <person name="Veneault-Fourrey C."/>
            <person name="LaButti K."/>
            <person name="Lindquist E.A."/>
            <person name="Lipzen A."/>
            <person name="Lundell T."/>
            <person name="Morin E."/>
            <person name="Murat C."/>
            <person name="Sun H."/>
            <person name="Tunlid A."/>
            <person name="Henrissat B."/>
            <person name="Grigoriev I.V."/>
            <person name="Hibbett D.S."/>
            <person name="Martin F."/>
            <person name="Nordberg H.P."/>
            <person name="Cantor M.N."/>
            <person name="Hua S.X."/>
        </authorList>
    </citation>
    <scope>NUCLEOTIDE SEQUENCE [LARGE SCALE GENOMIC DNA]</scope>
    <source>
        <strain evidence="2 3">Ve08.2h10</strain>
    </source>
</reference>
<dbReference type="Proteomes" id="UP000054538">
    <property type="component" value="Unassembled WGS sequence"/>
</dbReference>
<proteinExistence type="predicted"/>
<evidence type="ECO:0000313" key="2">
    <source>
        <dbReference type="EMBL" id="KIK74710.1"/>
    </source>
</evidence>
<gene>
    <name evidence="2" type="ORF">PAXRUDRAFT_19610</name>
</gene>